<feature type="domain" description="HTH luxR-type" evidence="2">
    <location>
        <begin position="120"/>
        <end position="185"/>
    </location>
</feature>
<accession>A0ABT2BYC1</accession>
<organism evidence="3 4">
    <name type="scientific">Telluria mixta</name>
    <dbReference type="NCBI Taxonomy" id="34071"/>
    <lineage>
        <taxon>Bacteria</taxon>
        <taxon>Pseudomonadati</taxon>
        <taxon>Pseudomonadota</taxon>
        <taxon>Betaproteobacteria</taxon>
        <taxon>Burkholderiales</taxon>
        <taxon>Oxalobacteraceae</taxon>
        <taxon>Telluria group</taxon>
        <taxon>Telluria</taxon>
    </lineage>
</organism>
<evidence type="ECO:0000313" key="3">
    <source>
        <dbReference type="EMBL" id="MCS0630127.1"/>
    </source>
</evidence>
<dbReference type="SUPFAM" id="SSF52172">
    <property type="entry name" value="CheY-like"/>
    <property type="match status" value="1"/>
</dbReference>
<dbReference type="PRINTS" id="PR00038">
    <property type="entry name" value="HTHLUXR"/>
</dbReference>
<dbReference type="Pfam" id="PF00196">
    <property type="entry name" value="GerE"/>
    <property type="match status" value="1"/>
</dbReference>
<name>A0ABT2BYC1_9BURK</name>
<evidence type="ECO:0000256" key="1">
    <source>
        <dbReference type="ARBA" id="ARBA00023125"/>
    </source>
</evidence>
<protein>
    <submittedName>
        <fullName evidence="3">Response regulator transcription factor</fullName>
    </submittedName>
</protein>
<comment type="caution">
    <text evidence="3">The sequence shown here is derived from an EMBL/GenBank/DDBJ whole genome shotgun (WGS) entry which is preliminary data.</text>
</comment>
<evidence type="ECO:0000313" key="4">
    <source>
        <dbReference type="Proteomes" id="UP001165263"/>
    </source>
</evidence>
<dbReference type="Proteomes" id="UP001165263">
    <property type="component" value="Unassembled WGS sequence"/>
</dbReference>
<dbReference type="InterPro" id="IPR039420">
    <property type="entry name" value="WalR-like"/>
</dbReference>
<dbReference type="InterPro" id="IPR011006">
    <property type="entry name" value="CheY-like_superfamily"/>
</dbReference>
<keyword evidence="4" id="KW-1185">Reference proteome</keyword>
<dbReference type="Gene3D" id="3.40.50.2300">
    <property type="match status" value="1"/>
</dbReference>
<dbReference type="CDD" id="cd06170">
    <property type="entry name" value="LuxR_C_like"/>
    <property type="match status" value="1"/>
</dbReference>
<dbReference type="SMART" id="SM00421">
    <property type="entry name" value="HTH_LUXR"/>
    <property type="match status" value="1"/>
</dbReference>
<keyword evidence="1" id="KW-0238">DNA-binding</keyword>
<gene>
    <name evidence="3" type="ORF">NX786_12360</name>
</gene>
<evidence type="ECO:0000259" key="2">
    <source>
        <dbReference type="PROSITE" id="PS50043"/>
    </source>
</evidence>
<dbReference type="RefSeq" id="WP_259449247.1">
    <property type="nucleotide sequence ID" value="NZ_CP119520.1"/>
</dbReference>
<sequence>MHIGSKIHVMHARPLMTAGLAASLHDPDWRVTTHDLEPGAAAGADLVIADYDTGLAIAPGRQVLIVTHRDKEADVLRACAAAVAGYLLEDADAAELRYAVRRILTGDRHYSPGVTKQLEVGGCREHLTNRETDVLRLLAGGRCDKQIARDLGIGVGTVRWHLRNLMGKLGVSARLQAVVVAAQRGIVGIDGVVPG</sequence>
<proteinExistence type="predicted"/>
<dbReference type="PANTHER" id="PTHR43214:SF42">
    <property type="entry name" value="TRANSCRIPTIONAL REGULATORY PROTEIN DESR"/>
    <property type="match status" value="1"/>
</dbReference>
<dbReference type="SUPFAM" id="SSF46894">
    <property type="entry name" value="C-terminal effector domain of the bipartite response regulators"/>
    <property type="match status" value="1"/>
</dbReference>
<dbReference type="EMBL" id="JANUHC010000004">
    <property type="protein sequence ID" value="MCS0630127.1"/>
    <property type="molecule type" value="Genomic_DNA"/>
</dbReference>
<dbReference type="InterPro" id="IPR000792">
    <property type="entry name" value="Tscrpt_reg_LuxR_C"/>
</dbReference>
<dbReference type="PANTHER" id="PTHR43214">
    <property type="entry name" value="TWO-COMPONENT RESPONSE REGULATOR"/>
    <property type="match status" value="1"/>
</dbReference>
<dbReference type="PROSITE" id="PS50043">
    <property type="entry name" value="HTH_LUXR_2"/>
    <property type="match status" value="1"/>
</dbReference>
<reference evidence="3" key="1">
    <citation type="submission" date="2022-08" db="EMBL/GenBank/DDBJ databases">
        <title>Reclassification of Massilia species as members of the genera Telluria, Duganella, Pseudoduganella, Mokoshia gen. nov. and Zemynaea gen. nov. using orthogonal and non-orthogonal genome-based approaches.</title>
        <authorList>
            <person name="Bowman J.P."/>
        </authorList>
    </citation>
    <scope>NUCLEOTIDE SEQUENCE</scope>
    <source>
        <strain evidence="3">LMG 11547</strain>
    </source>
</reference>
<dbReference type="InterPro" id="IPR016032">
    <property type="entry name" value="Sig_transdc_resp-reg_C-effctor"/>
</dbReference>